<keyword evidence="4" id="KW-1185">Reference proteome</keyword>
<dbReference type="CDD" id="cd01823">
    <property type="entry name" value="SEST_like"/>
    <property type="match status" value="1"/>
</dbReference>
<feature type="signal peptide" evidence="1">
    <location>
        <begin position="1"/>
        <end position="25"/>
    </location>
</feature>
<evidence type="ECO:0000259" key="2">
    <source>
        <dbReference type="Pfam" id="PF13472"/>
    </source>
</evidence>
<dbReference type="Proteomes" id="UP000309992">
    <property type="component" value="Unassembled WGS sequence"/>
</dbReference>
<evidence type="ECO:0000313" key="4">
    <source>
        <dbReference type="Proteomes" id="UP000309992"/>
    </source>
</evidence>
<proteinExistence type="predicted"/>
<dbReference type="RefSeq" id="WP_112264545.1">
    <property type="nucleotide sequence ID" value="NZ_SWMS01000012.1"/>
</dbReference>
<dbReference type="Pfam" id="PF13472">
    <property type="entry name" value="Lipase_GDSL_2"/>
    <property type="match status" value="1"/>
</dbReference>
<gene>
    <name evidence="3" type="ORF">FCN18_22245</name>
</gene>
<dbReference type="EMBL" id="SWMS01000012">
    <property type="protein sequence ID" value="TKG68467.1"/>
    <property type="molecule type" value="Genomic_DNA"/>
</dbReference>
<dbReference type="GO" id="GO:0016787">
    <property type="term" value="F:hydrolase activity"/>
    <property type="evidence" value="ECO:0007669"/>
    <property type="project" value="UniProtKB-KW"/>
</dbReference>
<dbReference type="Gene3D" id="3.40.50.1110">
    <property type="entry name" value="SGNH hydrolase"/>
    <property type="match status" value="1"/>
</dbReference>
<protein>
    <submittedName>
        <fullName evidence="3">SGNH/GDSL hydrolase family protein</fullName>
    </submittedName>
</protein>
<dbReference type="PANTHER" id="PTHR37981">
    <property type="entry name" value="LIPASE 2"/>
    <property type="match status" value="1"/>
</dbReference>
<feature type="domain" description="SGNH hydrolase-type esterase" evidence="2">
    <location>
        <begin position="36"/>
        <end position="272"/>
    </location>
</feature>
<sequence length="285" mass="29578">MRRVLAVVLSALTVVLLVAAPAATAAQPAYSSYVSLGDSYTSGSLIPNQVHLACTRSDRNYPSLVAQALAPVEFTDVSCGGATTEDMTRPQWGIANRPQFDALRQDTELVSVGVGGNDIPFVEVVTTCAGLSATAPKGAPCKAYYNTRGADRLVEKVRAVGPQVGAVLQGIRDRSPAAHVVLVGYPSLLPESGASCWPLVPIAAGDAPYLRDITKLLNEVLAEQAAAYDATFVDTYTSSIGHDMCAPAGVRWVEGILPGSPAAPVHPNALGAENQARQVLAALGG</sequence>
<evidence type="ECO:0000256" key="1">
    <source>
        <dbReference type="SAM" id="SignalP"/>
    </source>
</evidence>
<keyword evidence="3" id="KW-0378">Hydrolase</keyword>
<dbReference type="InterPro" id="IPR013830">
    <property type="entry name" value="SGNH_hydro"/>
</dbReference>
<dbReference type="InterPro" id="IPR036514">
    <property type="entry name" value="SGNH_hydro_sf"/>
</dbReference>
<dbReference type="PANTHER" id="PTHR37981:SF1">
    <property type="entry name" value="SGNH HYDROLASE-TYPE ESTERASE DOMAIN-CONTAINING PROTEIN"/>
    <property type="match status" value="1"/>
</dbReference>
<comment type="caution">
    <text evidence="3">The sequence shown here is derived from an EMBL/GenBank/DDBJ whole genome shotgun (WGS) entry which is preliminary data.</text>
</comment>
<evidence type="ECO:0000313" key="3">
    <source>
        <dbReference type="EMBL" id="TKG68467.1"/>
    </source>
</evidence>
<dbReference type="SUPFAM" id="SSF52266">
    <property type="entry name" value="SGNH hydrolase"/>
    <property type="match status" value="1"/>
</dbReference>
<keyword evidence="1" id="KW-0732">Signal</keyword>
<dbReference type="InterPro" id="IPR037460">
    <property type="entry name" value="SEST-like"/>
</dbReference>
<reference evidence="3 4" key="1">
    <citation type="journal article" date="2015" name="Antonie Van Leeuwenhoek">
        <title>Prauserella endophytica sp. nov., an endophytic actinobacterium isolated from Tamarix taklamakanensis.</title>
        <authorList>
            <person name="Liu J.M."/>
            <person name="Habden X."/>
            <person name="Guo L."/>
            <person name="Tuo L."/>
            <person name="Jiang Z.K."/>
            <person name="Liu S.W."/>
            <person name="Liu X.F."/>
            <person name="Chen L."/>
            <person name="Li R.F."/>
            <person name="Zhang Y.Q."/>
            <person name="Sun C.H."/>
        </authorList>
    </citation>
    <scope>NUCLEOTIDE SEQUENCE [LARGE SCALE GENOMIC DNA]</scope>
    <source>
        <strain evidence="3 4">CGMCC 4.7182</strain>
    </source>
</reference>
<organism evidence="3 4">
    <name type="scientific">Prauserella endophytica</name>
    <dbReference type="NCBI Taxonomy" id="1592324"/>
    <lineage>
        <taxon>Bacteria</taxon>
        <taxon>Bacillati</taxon>
        <taxon>Actinomycetota</taxon>
        <taxon>Actinomycetes</taxon>
        <taxon>Pseudonocardiales</taxon>
        <taxon>Pseudonocardiaceae</taxon>
        <taxon>Prauserella</taxon>
        <taxon>Prauserella coralliicola group</taxon>
    </lineage>
</organism>
<feature type="chain" id="PRO_5046367525" evidence="1">
    <location>
        <begin position="26"/>
        <end position="285"/>
    </location>
</feature>
<name>A0ABY2S1C8_9PSEU</name>
<accession>A0ABY2S1C8</accession>